<dbReference type="EMBL" id="BMDY01000003">
    <property type="protein sequence ID" value="GGA96745.1"/>
    <property type="molecule type" value="Genomic_DNA"/>
</dbReference>
<keyword evidence="7" id="KW-0732">Signal</keyword>
<feature type="active site" description="Nucleophile" evidence="6">
    <location>
        <position position="62"/>
    </location>
</feature>
<feature type="short sequence motif" description="GXGXXG" evidence="6">
    <location>
        <begin position="33"/>
        <end position="38"/>
    </location>
</feature>
<dbReference type="Pfam" id="PF01103">
    <property type="entry name" value="Omp85"/>
    <property type="match status" value="1"/>
</dbReference>
<dbReference type="Gene3D" id="3.10.20.310">
    <property type="entry name" value="membrane protein fhac"/>
    <property type="match status" value="1"/>
</dbReference>
<dbReference type="GO" id="GO:0008233">
    <property type="term" value="F:peptidase activity"/>
    <property type="evidence" value="ECO:0007669"/>
    <property type="project" value="UniProtKB-KW"/>
</dbReference>
<keyword evidence="3 6" id="KW-0442">Lipid degradation</keyword>
<evidence type="ECO:0000256" key="3">
    <source>
        <dbReference type="ARBA" id="ARBA00022963"/>
    </source>
</evidence>
<feature type="active site" description="Proton acceptor" evidence="6">
    <location>
        <position position="208"/>
    </location>
</feature>
<dbReference type="Pfam" id="PF07244">
    <property type="entry name" value="POTRA"/>
    <property type="match status" value="1"/>
</dbReference>
<comment type="caution">
    <text evidence="9">The sequence shown here is derived from an EMBL/GenBank/DDBJ whole genome shotgun (WGS) entry which is preliminary data.</text>
</comment>
<keyword evidence="5" id="KW-0472">Membrane</keyword>
<feature type="short sequence motif" description="GXSXG" evidence="6">
    <location>
        <begin position="60"/>
        <end position="64"/>
    </location>
</feature>
<dbReference type="InterPro" id="IPR016035">
    <property type="entry name" value="Acyl_Trfase/lysoPLipase"/>
</dbReference>
<dbReference type="GO" id="GO:0006508">
    <property type="term" value="P:proteolysis"/>
    <property type="evidence" value="ECO:0007669"/>
    <property type="project" value="UniProtKB-KW"/>
</dbReference>
<keyword evidence="2 6" id="KW-0378">Hydrolase</keyword>
<evidence type="ECO:0000256" key="7">
    <source>
        <dbReference type="SAM" id="SignalP"/>
    </source>
</evidence>
<evidence type="ECO:0000256" key="6">
    <source>
        <dbReference type="PROSITE-ProRule" id="PRU01161"/>
    </source>
</evidence>
<feature type="signal peptide" evidence="7">
    <location>
        <begin position="1"/>
        <end position="23"/>
    </location>
</feature>
<feature type="short sequence motif" description="DGA/G" evidence="6">
    <location>
        <begin position="208"/>
        <end position="210"/>
    </location>
</feature>
<dbReference type="PANTHER" id="PTHR14226">
    <property type="entry name" value="NEUROPATHY TARGET ESTERASE/SWISS CHEESE D.MELANOGASTER"/>
    <property type="match status" value="1"/>
</dbReference>
<protein>
    <submittedName>
        <fullName evidence="9">Serine protease</fullName>
    </submittedName>
</protein>
<dbReference type="Gene3D" id="2.40.160.50">
    <property type="entry name" value="membrane protein fhac: a member of the omp85/tpsb transporter family"/>
    <property type="match status" value="1"/>
</dbReference>
<keyword evidence="4 6" id="KW-0443">Lipid metabolism</keyword>
<proteinExistence type="predicted"/>
<evidence type="ECO:0000256" key="1">
    <source>
        <dbReference type="ARBA" id="ARBA00004370"/>
    </source>
</evidence>
<reference evidence="10" key="1">
    <citation type="journal article" date="2019" name="Int. J. Syst. Evol. Microbiol.">
        <title>The Global Catalogue of Microorganisms (GCM) 10K type strain sequencing project: providing services to taxonomists for standard genome sequencing and annotation.</title>
        <authorList>
            <consortium name="The Broad Institute Genomics Platform"/>
            <consortium name="The Broad Institute Genome Sequencing Center for Infectious Disease"/>
            <person name="Wu L."/>
            <person name="Ma J."/>
        </authorList>
    </citation>
    <scope>NUCLEOTIDE SEQUENCE [LARGE SCALE GENOMIC DNA]</scope>
    <source>
        <strain evidence="10">CGMCC 1.10131</strain>
    </source>
</reference>
<gene>
    <name evidence="9" type="ORF">GCM10007414_07170</name>
</gene>
<dbReference type="PROSITE" id="PS51635">
    <property type="entry name" value="PNPLA"/>
    <property type="match status" value="1"/>
</dbReference>
<comment type="subcellular location">
    <subcellularLocation>
        <location evidence="1">Membrane</location>
    </subcellularLocation>
</comment>
<feature type="chain" id="PRO_5045039542" evidence="7">
    <location>
        <begin position="24"/>
        <end position="739"/>
    </location>
</feature>
<organism evidence="9 10">
    <name type="scientific">Agarivorans gilvus</name>
    <dbReference type="NCBI Taxonomy" id="680279"/>
    <lineage>
        <taxon>Bacteria</taxon>
        <taxon>Pseudomonadati</taxon>
        <taxon>Pseudomonadota</taxon>
        <taxon>Gammaproteobacteria</taxon>
        <taxon>Alteromonadales</taxon>
        <taxon>Alteromonadaceae</taxon>
        <taxon>Agarivorans</taxon>
    </lineage>
</organism>
<name>A0ABQ1HXI3_9ALTE</name>
<evidence type="ECO:0000256" key="2">
    <source>
        <dbReference type="ARBA" id="ARBA00022801"/>
    </source>
</evidence>
<dbReference type="Gene3D" id="3.40.1090.10">
    <property type="entry name" value="Cytosolic phospholipase A2 catalytic domain"/>
    <property type="match status" value="2"/>
</dbReference>
<evidence type="ECO:0000256" key="4">
    <source>
        <dbReference type="ARBA" id="ARBA00023098"/>
    </source>
</evidence>
<sequence length="739" mass="82585">MSRLLAKGLLLVACCLFTFNSFARPKIGLALSGGGAKGAAHLAIIQLLEEYQIPVDYVAGTSMGAYFGAMLAMGYDAQEIEDVTFSIFWEGGYEDDVTRGEMSLRRKKLRDQYQIDLPMGWNGQNLVLPKGAVQGQTMAKILRYATSNLEALSSFDQLAIPYRAVATDMALMKPVILDHGDLATAMQASMSVPGALRPVQIDGRQLADGGVVNNLPVDVLKEMGAELIIAVDIGARLKPQEQLNSAVDTLDQLSIFLTRSGTERQIALLDEDDLLISPNMDGIETSDFAQMPLAVTRGLEAGRAPLAALAQRLALGDDPQQYLAYRQQVNQRRADLALHEQFVVGQIELNNNSRLGDEVVLSRLQLNQGELLSKEELEQRIRQLYALGTFERVDYRIATEQGENVIHLDIYEKSWGPGYFDMKFGLQENFQDQTEVNFGLGFTLSNLNSYGAEWRNEVEVGTVKRLYTEFYTPFTDHLRYAWSVAAEYDKRQRRVYDVGDGVEYLAVDFEDIGLRTHLAWNYRPWQEWGLGLAAKHGALDVSGLDGEANYWLYGPYLTFDYDTLNSWAFPTEGKLLELTLSLYHENVSDESSAYSPTFEGRWKYPFSWDKHHLNWFGEYGSTGSDFIVPTDAQDLGGFLRLSGFSYEQLSGRYKALSGLMYFYQLHHYNSPLFQAPVFIGGSIENGGVWNSASDISLSSSIWAASLFTALDSSLLGPIVLAYGHNQEEQTLYLFIGNDF</sequence>
<dbReference type="Proteomes" id="UP000651977">
    <property type="component" value="Unassembled WGS sequence"/>
</dbReference>
<feature type="domain" description="PNPLA" evidence="8">
    <location>
        <begin position="29"/>
        <end position="221"/>
    </location>
</feature>
<dbReference type="Pfam" id="PF01734">
    <property type="entry name" value="Patatin"/>
    <property type="match status" value="1"/>
</dbReference>
<keyword evidence="10" id="KW-1185">Reference proteome</keyword>
<dbReference type="CDD" id="cd07205">
    <property type="entry name" value="Pat_PNPLA6_PNPLA7_NTE1_like"/>
    <property type="match status" value="1"/>
</dbReference>
<evidence type="ECO:0000313" key="10">
    <source>
        <dbReference type="Proteomes" id="UP000651977"/>
    </source>
</evidence>
<evidence type="ECO:0000313" key="9">
    <source>
        <dbReference type="EMBL" id="GGA96745.1"/>
    </source>
</evidence>
<keyword evidence="9" id="KW-0645">Protease</keyword>
<dbReference type="InterPro" id="IPR010827">
    <property type="entry name" value="BamA/TamA_POTRA"/>
</dbReference>
<dbReference type="InterPro" id="IPR000184">
    <property type="entry name" value="Bac_surfAg_D15"/>
</dbReference>
<dbReference type="RefSeq" id="WP_055732778.1">
    <property type="nucleotide sequence ID" value="NZ_BMDY01000003.1"/>
</dbReference>
<evidence type="ECO:0000259" key="8">
    <source>
        <dbReference type="PROSITE" id="PS51635"/>
    </source>
</evidence>
<dbReference type="InterPro" id="IPR002641">
    <property type="entry name" value="PNPLA_dom"/>
</dbReference>
<dbReference type="InterPro" id="IPR050301">
    <property type="entry name" value="NTE"/>
</dbReference>
<accession>A0ABQ1HXI3</accession>
<dbReference type="SUPFAM" id="SSF52151">
    <property type="entry name" value="FabD/lysophospholipase-like"/>
    <property type="match status" value="1"/>
</dbReference>
<dbReference type="PANTHER" id="PTHR14226:SF29">
    <property type="entry name" value="NEUROPATHY TARGET ESTERASE SWS"/>
    <property type="match status" value="1"/>
</dbReference>
<evidence type="ECO:0000256" key="5">
    <source>
        <dbReference type="ARBA" id="ARBA00023136"/>
    </source>
</evidence>